<organism evidence="2 3">
    <name type="scientific">Winogradskyella pulchriflava</name>
    <dbReference type="NCBI Taxonomy" id="1110688"/>
    <lineage>
        <taxon>Bacteria</taxon>
        <taxon>Pseudomonadati</taxon>
        <taxon>Bacteroidota</taxon>
        <taxon>Flavobacteriia</taxon>
        <taxon>Flavobacteriales</taxon>
        <taxon>Flavobacteriaceae</taxon>
        <taxon>Winogradskyella</taxon>
    </lineage>
</organism>
<keyword evidence="1" id="KW-0175">Coiled coil</keyword>
<gene>
    <name evidence="2" type="ORF">ACFFGA_04590</name>
</gene>
<proteinExistence type="predicted"/>
<dbReference type="Proteomes" id="UP001589832">
    <property type="component" value="Unassembled WGS sequence"/>
</dbReference>
<dbReference type="EMBL" id="JBHLTQ010000001">
    <property type="protein sequence ID" value="MFC0603820.1"/>
    <property type="molecule type" value="Genomic_DNA"/>
</dbReference>
<sequence length="40" mass="4602">MPSKSKQQNKSLDELLEDSKTKKEALKKIIKKINTNTKSK</sequence>
<reference evidence="2 3" key="1">
    <citation type="submission" date="2024-09" db="EMBL/GenBank/DDBJ databases">
        <authorList>
            <person name="Sun Q."/>
            <person name="Mori K."/>
        </authorList>
    </citation>
    <scope>NUCLEOTIDE SEQUENCE [LARGE SCALE GENOMIC DNA]</scope>
    <source>
        <strain evidence="2 3">NCAIM B.02481</strain>
    </source>
</reference>
<accession>A0ABV6Q6B1</accession>
<name>A0ABV6Q6B1_9FLAO</name>
<comment type="caution">
    <text evidence="2">The sequence shown here is derived from an EMBL/GenBank/DDBJ whole genome shotgun (WGS) entry which is preliminary data.</text>
</comment>
<protein>
    <submittedName>
        <fullName evidence="2">Uncharacterized protein</fullName>
    </submittedName>
</protein>
<dbReference type="RefSeq" id="WP_386060309.1">
    <property type="nucleotide sequence ID" value="NZ_JBHLTQ010000001.1"/>
</dbReference>
<evidence type="ECO:0000313" key="3">
    <source>
        <dbReference type="Proteomes" id="UP001589832"/>
    </source>
</evidence>
<feature type="coiled-coil region" evidence="1">
    <location>
        <begin position="9"/>
        <end position="36"/>
    </location>
</feature>
<evidence type="ECO:0000313" key="2">
    <source>
        <dbReference type="EMBL" id="MFC0603820.1"/>
    </source>
</evidence>
<keyword evidence="3" id="KW-1185">Reference proteome</keyword>
<evidence type="ECO:0000256" key="1">
    <source>
        <dbReference type="SAM" id="Coils"/>
    </source>
</evidence>